<evidence type="ECO:0000256" key="1">
    <source>
        <dbReference type="ARBA" id="ARBA00001946"/>
    </source>
</evidence>
<dbReference type="EMBL" id="LRDC01000012">
    <property type="protein sequence ID" value="KVX02546.1"/>
    <property type="molecule type" value="Genomic_DNA"/>
</dbReference>
<keyword evidence="9 13" id="KW-0479">Metal-binding</keyword>
<dbReference type="UniPathway" id="UPA00344"/>
<comment type="function">
    <text evidence="2 13">Catalyzes the insertion of molybdate into adenylated molybdopterin with the concomitant release of AMP.</text>
</comment>
<dbReference type="InterPro" id="IPR005111">
    <property type="entry name" value="MoeA_C_domain_IV"/>
</dbReference>
<evidence type="ECO:0000256" key="3">
    <source>
        <dbReference type="ARBA" id="ARBA00005046"/>
    </source>
</evidence>
<dbReference type="InterPro" id="IPR005110">
    <property type="entry name" value="MoeA_linker/N"/>
</dbReference>
<dbReference type="Gene3D" id="2.170.190.11">
    <property type="entry name" value="Molybdopterin biosynthesis moea protein, domain 3"/>
    <property type="match status" value="1"/>
</dbReference>
<dbReference type="InterPro" id="IPR008284">
    <property type="entry name" value="MoCF_biosynth_CS"/>
</dbReference>
<dbReference type="Gene3D" id="3.40.980.10">
    <property type="entry name" value="MoaB/Mog-like domain"/>
    <property type="match status" value="1"/>
</dbReference>
<dbReference type="Pfam" id="PF03454">
    <property type="entry name" value="MoeA_C"/>
    <property type="match status" value="1"/>
</dbReference>
<dbReference type="GO" id="GO:0006777">
    <property type="term" value="P:Mo-molybdopterin cofactor biosynthetic process"/>
    <property type="evidence" value="ECO:0007669"/>
    <property type="project" value="UniProtKB-UniRule"/>
</dbReference>
<dbReference type="Gene3D" id="2.40.340.10">
    <property type="entry name" value="MoeA, C-terminal, domain IV"/>
    <property type="match status" value="1"/>
</dbReference>
<dbReference type="GO" id="GO:0061599">
    <property type="term" value="F:molybdopterin molybdotransferase activity"/>
    <property type="evidence" value="ECO:0007669"/>
    <property type="project" value="UniProtKB-UniRule"/>
</dbReference>
<dbReference type="AlphaFoldDB" id="A0A106C1J9"/>
<keyword evidence="7 13" id="KW-0500">Molybdenum</keyword>
<reference evidence="15 16" key="1">
    <citation type="submission" date="2016-01" db="EMBL/GenBank/DDBJ databases">
        <title>Draft genome of the antarctic isolate Shewanella frigidimarina Ag06-30.</title>
        <authorList>
            <person name="Parmeciano Di Noto G."/>
            <person name="Vazquez S."/>
            <person name="Mac Cormack W."/>
            <person name="Iriarte A."/>
            <person name="Quiroga C."/>
        </authorList>
    </citation>
    <scope>NUCLEOTIDE SEQUENCE [LARGE SCALE GENOMIC DNA]</scope>
    <source>
        <strain evidence="15 16">Ag06-30</strain>
    </source>
</reference>
<dbReference type="PROSITE" id="PS01079">
    <property type="entry name" value="MOCF_BIOSYNTHESIS_2"/>
    <property type="match status" value="1"/>
</dbReference>
<evidence type="ECO:0000256" key="13">
    <source>
        <dbReference type="RuleBase" id="RU365090"/>
    </source>
</evidence>
<gene>
    <name evidence="15" type="ORF">AWJ07_13595</name>
</gene>
<dbReference type="InterPro" id="IPR036688">
    <property type="entry name" value="MoeA_C_domain_IV_sf"/>
</dbReference>
<proteinExistence type="inferred from homology"/>
<comment type="cofactor">
    <cofactor evidence="1 13">
        <name>Mg(2+)</name>
        <dbReference type="ChEBI" id="CHEBI:18420"/>
    </cofactor>
</comment>
<dbReference type="Pfam" id="PF00994">
    <property type="entry name" value="MoCF_biosynth"/>
    <property type="match status" value="1"/>
</dbReference>
<dbReference type="InterPro" id="IPR036425">
    <property type="entry name" value="MoaB/Mog-like_dom_sf"/>
</dbReference>
<dbReference type="SMART" id="SM00852">
    <property type="entry name" value="MoCF_biosynth"/>
    <property type="match status" value="1"/>
</dbReference>
<accession>A0A106C1J9</accession>
<protein>
    <recommendedName>
        <fullName evidence="6 13">Molybdopterin molybdenumtransferase</fullName>
        <ecNumber evidence="5 13">2.10.1.1</ecNumber>
    </recommendedName>
</protein>
<dbReference type="PANTHER" id="PTHR10192">
    <property type="entry name" value="MOLYBDOPTERIN BIOSYNTHESIS PROTEIN"/>
    <property type="match status" value="1"/>
</dbReference>
<dbReference type="Pfam" id="PF03453">
    <property type="entry name" value="MoeA_N"/>
    <property type="match status" value="1"/>
</dbReference>
<dbReference type="NCBIfam" id="NF045515">
    <property type="entry name" value="Glp_gephyrin"/>
    <property type="match status" value="1"/>
</dbReference>
<evidence type="ECO:0000259" key="14">
    <source>
        <dbReference type="SMART" id="SM00852"/>
    </source>
</evidence>
<evidence type="ECO:0000256" key="11">
    <source>
        <dbReference type="ARBA" id="ARBA00023150"/>
    </source>
</evidence>
<dbReference type="RefSeq" id="WP_059745236.1">
    <property type="nucleotide sequence ID" value="NZ_LRDC01000012.1"/>
</dbReference>
<dbReference type="InterPro" id="IPR036135">
    <property type="entry name" value="MoeA_linker/N_sf"/>
</dbReference>
<evidence type="ECO:0000256" key="6">
    <source>
        <dbReference type="ARBA" id="ARBA00021108"/>
    </source>
</evidence>
<dbReference type="Proteomes" id="UP000055702">
    <property type="component" value="Unassembled WGS sequence"/>
</dbReference>
<keyword evidence="10 13" id="KW-0460">Magnesium</keyword>
<keyword evidence="11 13" id="KW-0501">Molybdenum cofactor biosynthesis</keyword>
<dbReference type="NCBIfam" id="TIGR00177">
    <property type="entry name" value="molyb_syn"/>
    <property type="match status" value="1"/>
</dbReference>
<evidence type="ECO:0000256" key="5">
    <source>
        <dbReference type="ARBA" id="ARBA00013269"/>
    </source>
</evidence>
<dbReference type="GO" id="GO:0005829">
    <property type="term" value="C:cytosol"/>
    <property type="evidence" value="ECO:0007669"/>
    <property type="project" value="TreeGrafter"/>
</dbReference>
<evidence type="ECO:0000256" key="7">
    <source>
        <dbReference type="ARBA" id="ARBA00022505"/>
    </source>
</evidence>
<dbReference type="InterPro" id="IPR001453">
    <property type="entry name" value="MoaB/Mog_dom"/>
</dbReference>
<name>A0A106C1J9_SHEFR</name>
<dbReference type="SUPFAM" id="SSF53218">
    <property type="entry name" value="Molybdenum cofactor biosynthesis proteins"/>
    <property type="match status" value="1"/>
</dbReference>
<evidence type="ECO:0000256" key="9">
    <source>
        <dbReference type="ARBA" id="ARBA00022723"/>
    </source>
</evidence>
<dbReference type="Gene3D" id="3.90.105.10">
    <property type="entry name" value="Molybdopterin biosynthesis moea protein, domain 2"/>
    <property type="match status" value="1"/>
</dbReference>
<evidence type="ECO:0000256" key="12">
    <source>
        <dbReference type="ARBA" id="ARBA00047317"/>
    </source>
</evidence>
<comment type="pathway">
    <text evidence="3 13">Cofactor biosynthesis; molybdopterin biosynthesis.</text>
</comment>
<dbReference type="SUPFAM" id="SSF63882">
    <property type="entry name" value="MoeA N-terminal region -like"/>
    <property type="match status" value="1"/>
</dbReference>
<dbReference type="CDD" id="cd00887">
    <property type="entry name" value="MoeA"/>
    <property type="match status" value="1"/>
</dbReference>
<evidence type="ECO:0000256" key="2">
    <source>
        <dbReference type="ARBA" id="ARBA00002901"/>
    </source>
</evidence>
<dbReference type="PANTHER" id="PTHR10192:SF5">
    <property type="entry name" value="GEPHYRIN"/>
    <property type="match status" value="1"/>
</dbReference>
<dbReference type="InterPro" id="IPR038987">
    <property type="entry name" value="MoeA-like"/>
</dbReference>
<evidence type="ECO:0000313" key="15">
    <source>
        <dbReference type="EMBL" id="KVX02546.1"/>
    </source>
</evidence>
<comment type="catalytic activity">
    <reaction evidence="12">
        <text>adenylyl-molybdopterin + molybdate = Mo-molybdopterin + AMP + H(+)</text>
        <dbReference type="Rhea" id="RHEA:35047"/>
        <dbReference type="ChEBI" id="CHEBI:15378"/>
        <dbReference type="ChEBI" id="CHEBI:36264"/>
        <dbReference type="ChEBI" id="CHEBI:62727"/>
        <dbReference type="ChEBI" id="CHEBI:71302"/>
        <dbReference type="ChEBI" id="CHEBI:456215"/>
        <dbReference type="EC" id="2.10.1.1"/>
    </reaction>
</comment>
<dbReference type="SUPFAM" id="SSF63867">
    <property type="entry name" value="MoeA C-terminal domain-like"/>
    <property type="match status" value="1"/>
</dbReference>
<comment type="caution">
    <text evidence="15">The sequence shown here is derived from an EMBL/GenBank/DDBJ whole genome shotgun (WGS) entry which is preliminary data.</text>
</comment>
<feature type="domain" description="MoaB/Mog" evidence="14">
    <location>
        <begin position="190"/>
        <end position="327"/>
    </location>
</feature>
<organism evidence="15">
    <name type="scientific">Shewanella frigidimarina</name>
    <dbReference type="NCBI Taxonomy" id="56812"/>
    <lineage>
        <taxon>Bacteria</taxon>
        <taxon>Pseudomonadati</taxon>
        <taxon>Pseudomonadota</taxon>
        <taxon>Gammaproteobacteria</taxon>
        <taxon>Alteromonadales</taxon>
        <taxon>Shewanellaceae</taxon>
        <taxon>Shewanella</taxon>
    </lineage>
</organism>
<dbReference type="FunFam" id="3.40.980.10:FF:000004">
    <property type="entry name" value="Molybdopterin molybdenumtransferase"/>
    <property type="match status" value="1"/>
</dbReference>
<evidence type="ECO:0000256" key="4">
    <source>
        <dbReference type="ARBA" id="ARBA00010763"/>
    </source>
</evidence>
<dbReference type="FunFam" id="2.40.340.10:FF:000003">
    <property type="entry name" value="Molybdopterin molybdenumtransferase"/>
    <property type="match status" value="1"/>
</dbReference>
<evidence type="ECO:0000256" key="10">
    <source>
        <dbReference type="ARBA" id="ARBA00022842"/>
    </source>
</evidence>
<dbReference type="EC" id="2.10.1.1" evidence="5 13"/>
<comment type="similarity">
    <text evidence="4 13">Belongs to the MoeA family.</text>
</comment>
<evidence type="ECO:0000256" key="8">
    <source>
        <dbReference type="ARBA" id="ARBA00022679"/>
    </source>
</evidence>
<sequence>MSSNQDPCAQPALLHPDQAIEQLLAQVEATQDTELVTLTQAIDRVLAEDLASSIDLPPFDNSAMDGYAFRFTDLAASEDKTTLTLIGSSFAGHPFKGNVLPNSCIRIMTGAPVPVGFDTVQMQEKVQANENKITIEHPHRLGANVRLCGEELLAGTKVLHKGITIRAAEMGVLATIGINQVRVTRKLKVAFFSTGDELRPVGSELAPGQIYDSNRYSIQGLLSKSHVEWIDLGVIADNKEAIRGAFKEAASKADMVLTSGGVSVGEADFTKQILSEEGQITFWKLAIKPGKPFAFGKIDNAIFCGLPGNPVSSMVTFYKLVLPILNKMQGLKPIKPLFCQAKLLTDIRKYPGRVEYQRGILSRNEAGELEVAITGGQGSGMLTSMSLANCFVILDQFQGDTPTGTQVTVEPFNNVLC</sequence>
<evidence type="ECO:0000313" key="16">
    <source>
        <dbReference type="Proteomes" id="UP000055702"/>
    </source>
</evidence>
<dbReference type="GO" id="GO:0046872">
    <property type="term" value="F:metal ion binding"/>
    <property type="evidence" value="ECO:0007669"/>
    <property type="project" value="UniProtKB-UniRule"/>
</dbReference>
<keyword evidence="8 13" id="KW-0808">Transferase</keyword>